<evidence type="ECO:0000256" key="5">
    <source>
        <dbReference type="ARBA" id="ARBA00022679"/>
    </source>
</evidence>
<evidence type="ECO:0000256" key="3">
    <source>
        <dbReference type="ARBA" id="ARBA00012438"/>
    </source>
</evidence>
<protein>
    <recommendedName>
        <fullName evidence="12">Circadian input-output histidine kinase CikA</fullName>
        <ecNumber evidence="3">2.7.13.3</ecNumber>
    </recommendedName>
    <alternativeName>
        <fullName evidence="11">Sensory/regulatory protein RpfC</fullName>
    </alternativeName>
</protein>
<keyword evidence="8" id="KW-0067">ATP-binding</keyword>
<dbReference type="SUPFAM" id="SSF55781">
    <property type="entry name" value="GAF domain-like"/>
    <property type="match status" value="3"/>
</dbReference>
<dbReference type="InterPro" id="IPR003018">
    <property type="entry name" value="GAF"/>
</dbReference>
<keyword evidence="9" id="KW-0902">Two-component regulatory system</keyword>
<dbReference type="Pfam" id="PF13185">
    <property type="entry name" value="GAF_2"/>
    <property type="match status" value="2"/>
</dbReference>
<dbReference type="CDD" id="cd17546">
    <property type="entry name" value="REC_hyHK_CKI1_RcsC-like"/>
    <property type="match status" value="1"/>
</dbReference>
<feature type="transmembrane region" description="Helical" evidence="14">
    <location>
        <begin position="33"/>
        <end position="52"/>
    </location>
</feature>
<dbReference type="CDD" id="cd00082">
    <property type="entry name" value="HisKA"/>
    <property type="match status" value="1"/>
</dbReference>
<evidence type="ECO:0000313" key="17">
    <source>
        <dbReference type="EMBL" id="HDX30385.1"/>
    </source>
</evidence>
<dbReference type="InterPro" id="IPR004358">
    <property type="entry name" value="Sig_transdc_His_kin-like_C"/>
</dbReference>
<dbReference type="GO" id="GO:0000155">
    <property type="term" value="F:phosphorelay sensor kinase activity"/>
    <property type="evidence" value="ECO:0007669"/>
    <property type="project" value="InterPro"/>
</dbReference>
<dbReference type="EMBL" id="DSMG01000037">
    <property type="protein sequence ID" value="HDX30385.1"/>
    <property type="molecule type" value="Genomic_DNA"/>
</dbReference>
<keyword evidence="14" id="KW-0812">Transmembrane</keyword>
<dbReference type="Pfam" id="PF02518">
    <property type="entry name" value="HATPase_c"/>
    <property type="match status" value="1"/>
</dbReference>
<dbReference type="SMART" id="SM00065">
    <property type="entry name" value="GAF"/>
    <property type="match status" value="3"/>
</dbReference>
<proteinExistence type="inferred from homology"/>
<dbReference type="InterPro" id="IPR036890">
    <property type="entry name" value="HATPase_C_sf"/>
</dbReference>
<dbReference type="FunFam" id="3.30.565.10:FF:000010">
    <property type="entry name" value="Sensor histidine kinase RcsC"/>
    <property type="match status" value="1"/>
</dbReference>
<evidence type="ECO:0000256" key="6">
    <source>
        <dbReference type="ARBA" id="ARBA00022741"/>
    </source>
</evidence>
<dbReference type="InterPro" id="IPR011006">
    <property type="entry name" value="CheY-like_superfamily"/>
</dbReference>
<evidence type="ECO:0000256" key="8">
    <source>
        <dbReference type="ARBA" id="ARBA00022840"/>
    </source>
</evidence>
<feature type="domain" description="Response regulatory" evidence="16">
    <location>
        <begin position="1007"/>
        <end position="1124"/>
    </location>
</feature>
<dbReference type="SUPFAM" id="SSF47384">
    <property type="entry name" value="Homodimeric domain of signal transducing histidine kinase"/>
    <property type="match status" value="1"/>
</dbReference>
<dbReference type="SUPFAM" id="SSF52172">
    <property type="entry name" value="CheY-like"/>
    <property type="match status" value="2"/>
</dbReference>
<organism evidence="17">
    <name type="scientific">Caldilinea aerophila</name>
    <dbReference type="NCBI Taxonomy" id="133453"/>
    <lineage>
        <taxon>Bacteria</taxon>
        <taxon>Bacillati</taxon>
        <taxon>Chloroflexota</taxon>
        <taxon>Caldilineae</taxon>
        <taxon>Caldilineales</taxon>
        <taxon>Caldilineaceae</taxon>
        <taxon>Caldilinea</taxon>
    </lineage>
</organism>
<feature type="transmembrane region" description="Helical" evidence="14">
    <location>
        <begin position="6"/>
        <end position="28"/>
    </location>
</feature>
<dbReference type="PRINTS" id="PR00344">
    <property type="entry name" value="BCTRLSENSOR"/>
</dbReference>
<feature type="domain" description="Response regulatory" evidence="16">
    <location>
        <begin position="866"/>
        <end position="980"/>
    </location>
</feature>
<gene>
    <name evidence="17" type="ORF">ENQ20_02705</name>
</gene>
<dbReference type="PANTHER" id="PTHR45339:SF1">
    <property type="entry name" value="HYBRID SIGNAL TRANSDUCTION HISTIDINE KINASE J"/>
    <property type="match status" value="1"/>
</dbReference>
<evidence type="ECO:0000259" key="16">
    <source>
        <dbReference type="PROSITE" id="PS50110"/>
    </source>
</evidence>
<keyword evidence="14" id="KW-0472">Membrane</keyword>
<evidence type="ECO:0000256" key="10">
    <source>
        <dbReference type="ARBA" id="ARBA00064003"/>
    </source>
</evidence>
<dbReference type="InterPro" id="IPR003594">
    <property type="entry name" value="HATPase_dom"/>
</dbReference>
<evidence type="ECO:0000256" key="12">
    <source>
        <dbReference type="ARBA" id="ARBA00074306"/>
    </source>
</evidence>
<keyword evidence="5" id="KW-0808">Transferase</keyword>
<comment type="subunit">
    <text evidence="10">At low DSF concentrations, interacts with RpfF.</text>
</comment>
<keyword evidence="6" id="KW-0547">Nucleotide-binding</keyword>
<dbReference type="SMART" id="SM00448">
    <property type="entry name" value="REC"/>
    <property type="match status" value="2"/>
</dbReference>
<keyword evidence="14" id="KW-1133">Transmembrane helix</keyword>
<dbReference type="CDD" id="cd16922">
    <property type="entry name" value="HATPase_EvgS-ArcB-TorS-like"/>
    <property type="match status" value="1"/>
</dbReference>
<dbReference type="PROSITE" id="PS50109">
    <property type="entry name" value="HIS_KIN"/>
    <property type="match status" value="1"/>
</dbReference>
<dbReference type="InterPro" id="IPR029016">
    <property type="entry name" value="GAF-like_dom_sf"/>
</dbReference>
<reference evidence="17" key="1">
    <citation type="journal article" date="2020" name="mSystems">
        <title>Genome- and Community-Level Interaction Insights into Carbon Utilization and Element Cycling Functions of Hydrothermarchaeota in Hydrothermal Sediment.</title>
        <authorList>
            <person name="Zhou Z."/>
            <person name="Liu Y."/>
            <person name="Xu W."/>
            <person name="Pan J."/>
            <person name="Luo Z.H."/>
            <person name="Li M."/>
        </authorList>
    </citation>
    <scope>NUCLEOTIDE SEQUENCE [LARGE SCALE GENOMIC DNA]</scope>
    <source>
        <strain evidence="17">SpSt-289</strain>
    </source>
</reference>
<dbReference type="EC" id="2.7.13.3" evidence="3"/>
<feature type="domain" description="Histidine kinase" evidence="15">
    <location>
        <begin position="629"/>
        <end position="849"/>
    </location>
</feature>
<dbReference type="SUPFAM" id="SSF55874">
    <property type="entry name" value="ATPase domain of HSP90 chaperone/DNA topoisomerase II/histidine kinase"/>
    <property type="match status" value="1"/>
</dbReference>
<accession>A0A7C1JN33</accession>
<evidence type="ECO:0000256" key="11">
    <source>
        <dbReference type="ARBA" id="ARBA00068150"/>
    </source>
</evidence>
<keyword evidence="7" id="KW-0418">Kinase</keyword>
<sequence length="1127" mass="124796">MSPERLSYFIDISILIAIFIAATGVVLLADKPLLGAVILAGGAMIALLQWMGRRRLNSLRSTDSTAPLQAHRALLDALQDTMQILAASLDLDEVLDRILLNVNRVVESDSADIMLLDEATDSVRLVRSANTGAGGRTDPALIGATFSLKTFHNLRIIQQTLQPMIIEDTYSDPNWALVPEASWIRSSVSAPIVGHGRVLGFIALNSARPRAFTPAHAELLSAFCGQAAIALENAQLYASIHRELAERQAVEQALVQRLNEMELLNRAILHASTLDLHEALNHICRDLAEHFQAPQSGIALFDEKEEALIVVAEHIPDPSLSAIGHTIPVHNNPTTEYVLKHRRPLAVADVEHDERMEPIRELMRRRRTASLLIAPLFAREKIVGTIGVDWHAPRVFSDQDIEIAQSVARALGQALENARLYETLQKELAERKQAEERERRQREFIEVLHDITLALLSSLDADEILDRLLADVKRVIKHDAANIMLLNENRTHARVVRATGYDPVVLNSGFLALSYEVAAVANLRTMYTLQRPVRIADTHTDPNWLHVPGAEWIHSYLGAPIRRRNEVIGFLSLDAAAPDFFTAEDEQRLQTFADQASIALENARLYQEAQQAREAAEAANRAKSIFLANMSHEIRTPMNAVIGLTSLLLSTPLTPEQRDYVETIRTSGDALLSVINDILDFSKIESGRLELENHPFQLEACIEDTFDLFAGKAAAQGVELISRIDASVPAWIMGDLSRLRQILVNLVGNAVKFTHEGEVIVRATAEAEGEHLRLHLAVQDTGIGIAPDQIHRLFKPFSQVDPSLSRRYGGTGLGLVISRRLAQLMGGDIWVESAPGKGSTFHCTILSREAQTPEAPLATAFLLNRCIWVAESNPKALAAMMERLQRWGATTTGATTADELLALLNHARNAPDLLLIDRRLLDAEPALGLTLRRKIQIHCPVVTIEMFGKTPAQEAIWPGDDYLVRPVKHRQLLNVLERLLATPAERIAQVAEAEDPFALPDQVAPLRILLAEDNLVNQKVVLRMLEKFGCSADVASNGLEALEALHRQPYDLVLMDMHMPEMDGLEATKQIRRSLASEHQPRIVALTAAAMREDQEACLAAGMDAFLTKPVRPEHLASILRTTHRRK</sequence>
<dbReference type="InterPro" id="IPR036097">
    <property type="entry name" value="HisK_dim/P_sf"/>
</dbReference>
<dbReference type="Gene3D" id="3.30.565.10">
    <property type="entry name" value="Histidine kinase-like ATPase, C-terminal domain"/>
    <property type="match status" value="1"/>
</dbReference>
<evidence type="ECO:0000256" key="4">
    <source>
        <dbReference type="ARBA" id="ARBA00022553"/>
    </source>
</evidence>
<dbReference type="PANTHER" id="PTHR45339">
    <property type="entry name" value="HYBRID SIGNAL TRANSDUCTION HISTIDINE KINASE J"/>
    <property type="match status" value="1"/>
</dbReference>
<dbReference type="Gene3D" id="1.10.287.130">
    <property type="match status" value="1"/>
</dbReference>
<dbReference type="PROSITE" id="PS50110">
    <property type="entry name" value="RESPONSE_REGULATORY"/>
    <property type="match status" value="2"/>
</dbReference>
<keyword evidence="4 13" id="KW-0597">Phosphoprotein</keyword>
<comment type="similarity">
    <text evidence="2">In the N-terminal section; belongs to the phytochrome family.</text>
</comment>
<dbReference type="AlphaFoldDB" id="A0A7C1JN33"/>
<evidence type="ECO:0000256" key="2">
    <source>
        <dbReference type="ARBA" id="ARBA00006402"/>
    </source>
</evidence>
<evidence type="ECO:0000256" key="1">
    <source>
        <dbReference type="ARBA" id="ARBA00000085"/>
    </source>
</evidence>
<dbReference type="InterPro" id="IPR003661">
    <property type="entry name" value="HisK_dim/P_dom"/>
</dbReference>
<name>A0A7C1JN33_9CHLR</name>
<evidence type="ECO:0000259" key="15">
    <source>
        <dbReference type="PROSITE" id="PS50109"/>
    </source>
</evidence>
<dbReference type="Gene3D" id="3.40.50.2300">
    <property type="match status" value="2"/>
</dbReference>
<evidence type="ECO:0000256" key="9">
    <source>
        <dbReference type="ARBA" id="ARBA00023012"/>
    </source>
</evidence>
<comment type="catalytic activity">
    <reaction evidence="1">
        <text>ATP + protein L-histidine = ADP + protein N-phospho-L-histidine.</text>
        <dbReference type="EC" id="2.7.13.3"/>
    </reaction>
</comment>
<dbReference type="Gene3D" id="3.30.450.40">
    <property type="match status" value="3"/>
</dbReference>
<feature type="modified residue" description="4-aspartylphosphate" evidence="13">
    <location>
        <position position="917"/>
    </location>
</feature>
<dbReference type="Pfam" id="PF00512">
    <property type="entry name" value="HisKA"/>
    <property type="match status" value="1"/>
</dbReference>
<dbReference type="FunFam" id="1.10.287.130:FF:000002">
    <property type="entry name" value="Two-component osmosensing histidine kinase"/>
    <property type="match status" value="1"/>
</dbReference>
<dbReference type="Pfam" id="PF01590">
    <property type="entry name" value="GAF"/>
    <property type="match status" value="1"/>
</dbReference>
<dbReference type="InterPro" id="IPR001789">
    <property type="entry name" value="Sig_transdc_resp-reg_receiver"/>
</dbReference>
<dbReference type="GO" id="GO:0005524">
    <property type="term" value="F:ATP binding"/>
    <property type="evidence" value="ECO:0007669"/>
    <property type="project" value="UniProtKB-KW"/>
</dbReference>
<feature type="modified residue" description="4-aspartylphosphate" evidence="13">
    <location>
        <position position="1056"/>
    </location>
</feature>
<dbReference type="SMART" id="SM00387">
    <property type="entry name" value="HATPase_c"/>
    <property type="match status" value="1"/>
</dbReference>
<evidence type="ECO:0000256" key="7">
    <source>
        <dbReference type="ARBA" id="ARBA00022777"/>
    </source>
</evidence>
<dbReference type="Pfam" id="PF00072">
    <property type="entry name" value="Response_reg"/>
    <property type="match status" value="1"/>
</dbReference>
<evidence type="ECO:0000256" key="13">
    <source>
        <dbReference type="PROSITE-ProRule" id="PRU00169"/>
    </source>
</evidence>
<dbReference type="InterPro" id="IPR005467">
    <property type="entry name" value="His_kinase_dom"/>
</dbReference>
<evidence type="ECO:0000256" key="14">
    <source>
        <dbReference type="SAM" id="Phobius"/>
    </source>
</evidence>
<dbReference type="SMART" id="SM00388">
    <property type="entry name" value="HisKA"/>
    <property type="match status" value="1"/>
</dbReference>
<comment type="caution">
    <text evidence="17">The sequence shown here is derived from an EMBL/GenBank/DDBJ whole genome shotgun (WGS) entry which is preliminary data.</text>
</comment>